<sequence>MGKTRRLESRRRQKEEEALHGVRPAASGIAKSKADIRRDFLAARAAEAIMRKAPEPVTLVEPVPDLPAEHVLETFDAVATELLSIAVPAKKRPAAPRPELDGQAAAQPRADAADADGDIDLARPLPRPKRRTKAGEKLAKHRLQKQRAKHVKRKRLAARAKPRNR</sequence>
<feature type="compositionally biased region" description="Basic residues" evidence="1">
    <location>
        <begin position="139"/>
        <end position="165"/>
    </location>
</feature>
<evidence type="ECO:0000313" key="3">
    <source>
        <dbReference type="Proteomes" id="UP000751190"/>
    </source>
</evidence>
<protein>
    <submittedName>
        <fullName evidence="2">Uncharacterized protein</fullName>
    </submittedName>
</protein>
<name>A0A8J5XD39_DIALT</name>
<proteinExistence type="predicted"/>
<dbReference type="Proteomes" id="UP000751190">
    <property type="component" value="Unassembled WGS sequence"/>
</dbReference>
<reference evidence="2" key="1">
    <citation type="submission" date="2021-05" db="EMBL/GenBank/DDBJ databases">
        <title>The genome of the haptophyte Pavlova lutheri (Diacronema luteri, Pavlovales) - a model for lipid biosynthesis in eukaryotic algae.</title>
        <authorList>
            <person name="Hulatt C.J."/>
            <person name="Posewitz M.C."/>
        </authorList>
    </citation>
    <scope>NUCLEOTIDE SEQUENCE</scope>
    <source>
        <strain evidence="2">NIVA-4/92</strain>
    </source>
</reference>
<feature type="region of interest" description="Disordered" evidence="1">
    <location>
        <begin position="1"/>
        <end position="30"/>
    </location>
</feature>
<dbReference type="AlphaFoldDB" id="A0A8J5XD39"/>
<feature type="region of interest" description="Disordered" evidence="1">
    <location>
        <begin position="89"/>
        <end position="165"/>
    </location>
</feature>
<evidence type="ECO:0000313" key="2">
    <source>
        <dbReference type="EMBL" id="KAG8462179.1"/>
    </source>
</evidence>
<dbReference type="EMBL" id="JAGTXO010000022">
    <property type="protein sequence ID" value="KAG8462179.1"/>
    <property type="molecule type" value="Genomic_DNA"/>
</dbReference>
<comment type="caution">
    <text evidence="2">The sequence shown here is derived from an EMBL/GenBank/DDBJ whole genome shotgun (WGS) entry which is preliminary data.</text>
</comment>
<gene>
    <name evidence="2" type="ORF">KFE25_011629</name>
</gene>
<evidence type="ECO:0000256" key="1">
    <source>
        <dbReference type="SAM" id="MobiDB-lite"/>
    </source>
</evidence>
<accession>A0A8J5XD39</accession>
<feature type="compositionally biased region" description="Low complexity" evidence="1">
    <location>
        <begin position="101"/>
        <end position="110"/>
    </location>
</feature>
<keyword evidence="3" id="KW-1185">Reference proteome</keyword>
<organism evidence="2 3">
    <name type="scientific">Diacronema lutheri</name>
    <name type="common">Unicellular marine alga</name>
    <name type="synonym">Monochrysis lutheri</name>
    <dbReference type="NCBI Taxonomy" id="2081491"/>
    <lineage>
        <taxon>Eukaryota</taxon>
        <taxon>Haptista</taxon>
        <taxon>Haptophyta</taxon>
        <taxon>Pavlovophyceae</taxon>
        <taxon>Pavlovales</taxon>
        <taxon>Pavlovaceae</taxon>
        <taxon>Diacronema</taxon>
    </lineage>
</organism>